<accession>A0A6B3SYA5</accession>
<reference evidence="1 2" key="1">
    <citation type="submission" date="2020-02" db="EMBL/GenBank/DDBJ databases">
        <authorList>
            <person name="Kim M.K."/>
        </authorList>
    </citation>
    <scope>NUCLEOTIDE SEQUENCE [LARGE SCALE GENOMIC DNA]</scope>
    <source>
        <strain evidence="1 2">17J57-3</strain>
    </source>
</reference>
<organism evidence="1 2">
    <name type="scientific">Noviherbaspirillum galbum</name>
    <dbReference type="NCBI Taxonomy" id="2709383"/>
    <lineage>
        <taxon>Bacteria</taxon>
        <taxon>Pseudomonadati</taxon>
        <taxon>Pseudomonadota</taxon>
        <taxon>Betaproteobacteria</taxon>
        <taxon>Burkholderiales</taxon>
        <taxon>Oxalobacteraceae</taxon>
        <taxon>Noviherbaspirillum</taxon>
    </lineage>
</organism>
<keyword evidence="2" id="KW-1185">Reference proteome</keyword>
<protein>
    <submittedName>
        <fullName evidence="1">Uncharacterized protein</fullName>
    </submittedName>
</protein>
<dbReference type="AlphaFoldDB" id="A0A6B3SYA5"/>
<dbReference type="EMBL" id="JAAIVB010000085">
    <property type="protein sequence ID" value="NEX64705.1"/>
    <property type="molecule type" value="Genomic_DNA"/>
</dbReference>
<name>A0A6B3SYA5_9BURK</name>
<evidence type="ECO:0000313" key="1">
    <source>
        <dbReference type="EMBL" id="NEX64705.1"/>
    </source>
</evidence>
<evidence type="ECO:0000313" key="2">
    <source>
        <dbReference type="Proteomes" id="UP000482155"/>
    </source>
</evidence>
<comment type="caution">
    <text evidence="1">The sequence shown here is derived from an EMBL/GenBank/DDBJ whole genome shotgun (WGS) entry which is preliminary data.</text>
</comment>
<gene>
    <name evidence="1" type="ORF">G3574_26805</name>
</gene>
<dbReference type="Proteomes" id="UP000482155">
    <property type="component" value="Unassembled WGS sequence"/>
</dbReference>
<dbReference type="RefSeq" id="WP_163968639.1">
    <property type="nucleotide sequence ID" value="NZ_JAAIVB010000085.1"/>
</dbReference>
<sequence length="114" mass="12607">MSNPKGSEAACGMFSRCPADVFRRASGAAGRQEGSAGDHMENMEFLFDYEREALLEALRRDLRNSERKAMEAQSTSDAEYHAFNSRFVARLLEILNPKAIKDAAFGPDVAMSGR</sequence>
<proteinExistence type="predicted"/>